<feature type="repeat" description="PPR" evidence="3">
    <location>
        <begin position="374"/>
        <end position="408"/>
    </location>
</feature>
<dbReference type="InterPro" id="IPR011990">
    <property type="entry name" value="TPR-like_helical_dom_sf"/>
</dbReference>
<dbReference type="Pfam" id="PF01535">
    <property type="entry name" value="PPR"/>
    <property type="match status" value="3"/>
</dbReference>
<reference evidence="4" key="1">
    <citation type="submission" date="2021-01" db="UniProtKB">
        <authorList>
            <consortium name="EnsemblPlants"/>
        </authorList>
    </citation>
    <scope>IDENTIFICATION</scope>
</reference>
<feature type="repeat" description="PPR" evidence="3">
    <location>
        <begin position="218"/>
        <end position="252"/>
    </location>
</feature>
<comment type="similarity">
    <text evidence="1">Belongs to the PPR family. P subfamily.</text>
</comment>
<dbReference type="AlphaFoldDB" id="A0A7N0ZX73"/>
<dbReference type="NCBIfam" id="TIGR00756">
    <property type="entry name" value="PPR"/>
    <property type="match status" value="9"/>
</dbReference>
<dbReference type="GO" id="GO:0006355">
    <property type="term" value="P:regulation of DNA-templated transcription"/>
    <property type="evidence" value="ECO:0007669"/>
    <property type="project" value="EnsemblPlants"/>
</dbReference>
<sequence length="846" mass="96165">MFVKLPPLDTASFCILGTSKLPLTIKIALPPPDKVKQPDLQIPNVGANKLTRVYRKQPESKPFEVLQDPNSNLRVSINRLNGRHSETPVNGRNYVERCELGSAVVAAPKQHTKCSTKWAAYGGAIPAIFQALDSIEDVGEALGPWKDDLNNKERSIILKEQVNWERALAIFQWFKDQGCYELNVIHYNIMIRIVGKARQWTLVRSLWDEMRVRGIVPINSTYGTLIDVNSKGGRKEEALCWLGLMNEKGMEPDEVTMGIVVQLYKKSGEFKKAEQFFMRWSSTKRGQSTVNSMKDNYQAGVHLSSYTFNNLIDTYGKAGQLEEASRTFAQMLRDGIVPNTITFNTMIHICGNNGRLQEVESLMQKMDELRCPFDTRTYNILISLHTKHDNIQMASYFLKKMKAAKLQPDIVSYRTLLYAYSIRHMVIDAEVLISEIDNRGLQIDEFTQSALTRMYIEAGMREKSWLWFERFHLKGSMTSECYAANLDAFGERGHLLEAEQVFFCCQEARRLSVLAFNVMIKAYGIGKRYDKACELFGNMESNEMTPDKCTYNCLIQMLANADKPFKARVYLRKMQGTGFIADCIPYCAVISCFAKLGMLEQAEDLFKEMISHNVHPDIVVYGVLINAFADTGNVKNAMQYVDAVRNSGLKLNDVICNSLIKLYTKVGYLKEAWETYEELKMFSEAPDIYSSNCMIDLYSERSMVKEAEEIFGSLKAKGLANEFSFAMMLCMYRRIGMFEEAVKIAQKMSELGLLTDLLSFNNVLGLYASDGRFKDAIDTFNAMLKLSIKPDDSTFKSLGVILMKRGFSKQAIGKLEMTRKMDPQRGLQAWMSTLTSAVMVEDDWDS</sequence>
<feature type="repeat" description="PPR" evidence="3">
    <location>
        <begin position="652"/>
        <end position="686"/>
    </location>
</feature>
<evidence type="ECO:0008006" key="6">
    <source>
        <dbReference type="Google" id="ProtNLM"/>
    </source>
</evidence>
<dbReference type="Gene3D" id="1.25.40.10">
    <property type="entry name" value="Tetratricopeptide repeat domain"/>
    <property type="match status" value="5"/>
</dbReference>
<feature type="repeat" description="PPR" evidence="3">
    <location>
        <begin position="582"/>
        <end position="616"/>
    </location>
</feature>
<proteinExistence type="inferred from homology"/>
<feature type="repeat" description="PPR" evidence="3">
    <location>
        <begin position="339"/>
        <end position="373"/>
    </location>
</feature>
<dbReference type="EnsemblPlants" id="Kaladp0045s0261.4.v1.1">
    <property type="protein sequence ID" value="Kaladp0045s0261.4.v1.1.CDS.1"/>
    <property type="gene ID" value="Kaladp0045s0261.v1.1"/>
</dbReference>
<dbReference type="OMA" id="CVCNVMI"/>
<evidence type="ECO:0000256" key="2">
    <source>
        <dbReference type="ARBA" id="ARBA00022737"/>
    </source>
</evidence>
<dbReference type="PANTHER" id="PTHR47933">
    <property type="entry name" value="PENTATRICOPEPTIDE REPEAT-CONTAINING PROTEIN 1, MITOCHONDRIAL"/>
    <property type="match status" value="1"/>
</dbReference>
<feature type="repeat" description="PPR" evidence="3">
    <location>
        <begin position="617"/>
        <end position="651"/>
    </location>
</feature>
<keyword evidence="2" id="KW-0677">Repeat</keyword>
<feature type="repeat" description="PPR" evidence="3">
    <location>
        <begin position="721"/>
        <end position="755"/>
    </location>
</feature>
<dbReference type="PANTHER" id="PTHR47933:SF10">
    <property type="entry name" value="OS03G0162900 PROTEIN"/>
    <property type="match status" value="1"/>
</dbReference>
<feature type="repeat" description="PPR" evidence="3">
    <location>
        <begin position="547"/>
        <end position="581"/>
    </location>
</feature>
<protein>
    <recommendedName>
        <fullName evidence="6">Pentatricopeptide repeat-containing protein</fullName>
    </recommendedName>
</protein>
<dbReference type="Gramene" id="Kaladp0045s0261.2.v1.1">
    <property type="protein sequence ID" value="Kaladp0045s0261.2.v1.1.CDS.1"/>
    <property type="gene ID" value="Kaladp0045s0261.v1.1"/>
</dbReference>
<dbReference type="GO" id="GO:1904821">
    <property type="term" value="P:chloroplast disassembly"/>
    <property type="evidence" value="ECO:0007669"/>
    <property type="project" value="EnsemblPlants"/>
</dbReference>
<dbReference type="InterPro" id="IPR051240">
    <property type="entry name" value="Mito_RNA-Proc/Resp"/>
</dbReference>
<feature type="repeat" description="PPR" evidence="3">
    <location>
        <begin position="183"/>
        <end position="217"/>
    </location>
</feature>
<feature type="repeat" description="PPR" evidence="3">
    <location>
        <begin position="756"/>
        <end position="790"/>
    </location>
</feature>
<dbReference type="GO" id="GO:0009507">
    <property type="term" value="C:chloroplast"/>
    <property type="evidence" value="ECO:0007669"/>
    <property type="project" value="EnsemblPlants"/>
</dbReference>
<dbReference type="SUPFAM" id="SSF48452">
    <property type="entry name" value="TPR-like"/>
    <property type="match status" value="2"/>
</dbReference>
<name>A0A7N0ZX73_KALFE</name>
<dbReference type="Pfam" id="PF13041">
    <property type="entry name" value="PPR_2"/>
    <property type="match status" value="5"/>
</dbReference>
<dbReference type="Proteomes" id="UP000594263">
    <property type="component" value="Unplaced"/>
</dbReference>
<evidence type="ECO:0000313" key="4">
    <source>
        <dbReference type="EnsemblPlants" id="Kaladp0045s0261.4.v1.1.CDS.1"/>
    </source>
</evidence>
<dbReference type="GO" id="GO:0003729">
    <property type="term" value="F:mRNA binding"/>
    <property type="evidence" value="ECO:0007669"/>
    <property type="project" value="TreeGrafter"/>
</dbReference>
<dbReference type="PROSITE" id="PS51375">
    <property type="entry name" value="PPR"/>
    <property type="match status" value="12"/>
</dbReference>
<organism evidence="4 5">
    <name type="scientific">Kalanchoe fedtschenkoi</name>
    <name type="common">Lavender scallops</name>
    <name type="synonym">South American air plant</name>
    <dbReference type="NCBI Taxonomy" id="63787"/>
    <lineage>
        <taxon>Eukaryota</taxon>
        <taxon>Viridiplantae</taxon>
        <taxon>Streptophyta</taxon>
        <taxon>Embryophyta</taxon>
        <taxon>Tracheophyta</taxon>
        <taxon>Spermatophyta</taxon>
        <taxon>Magnoliopsida</taxon>
        <taxon>eudicotyledons</taxon>
        <taxon>Gunneridae</taxon>
        <taxon>Pentapetalae</taxon>
        <taxon>Saxifragales</taxon>
        <taxon>Crassulaceae</taxon>
        <taxon>Kalanchoe</taxon>
    </lineage>
</organism>
<dbReference type="EnsemblPlants" id="Kaladp0045s0261.1.v1.1">
    <property type="protein sequence ID" value="Kaladp0045s0261.1.v1.1.CDS.1"/>
    <property type="gene ID" value="Kaladp0045s0261.v1.1"/>
</dbReference>
<dbReference type="Gramene" id="Kaladp0045s0261.5.v1.1">
    <property type="protein sequence ID" value="Kaladp0045s0261.5.v1.1.CDS.1"/>
    <property type="gene ID" value="Kaladp0045s0261.v1.1"/>
</dbReference>
<feature type="repeat" description="PPR" evidence="3">
    <location>
        <begin position="304"/>
        <end position="338"/>
    </location>
</feature>
<evidence type="ECO:0000313" key="5">
    <source>
        <dbReference type="Proteomes" id="UP000594263"/>
    </source>
</evidence>
<evidence type="ECO:0000256" key="1">
    <source>
        <dbReference type="ARBA" id="ARBA00007626"/>
    </source>
</evidence>
<evidence type="ECO:0000256" key="3">
    <source>
        <dbReference type="PROSITE-ProRule" id="PRU00708"/>
    </source>
</evidence>
<dbReference type="EnsemblPlants" id="Kaladp0045s0261.2.v1.1">
    <property type="protein sequence ID" value="Kaladp0045s0261.2.v1.1.CDS.1"/>
    <property type="gene ID" value="Kaladp0045s0261.v1.1"/>
</dbReference>
<dbReference type="GO" id="GO:0010343">
    <property type="term" value="P:singlet oxygen-mediated programmed cell death"/>
    <property type="evidence" value="ECO:0007669"/>
    <property type="project" value="EnsemblPlants"/>
</dbReference>
<dbReference type="Gramene" id="Kaladp0045s0261.1.v1.1">
    <property type="protein sequence ID" value="Kaladp0045s0261.1.v1.1.CDS.1"/>
    <property type="gene ID" value="Kaladp0045s0261.v1.1"/>
</dbReference>
<dbReference type="Gramene" id="Kaladp0045s0261.4.v1.1">
    <property type="protein sequence ID" value="Kaladp0045s0261.4.v1.1.CDS.1"/>
    <property type="gene ID" value="Kaladp0045s0261.v1.1"/>
</dbReference>
<keyword evidence="5" id="KW-1185">Reference proteome</keyword>
<dbReference type="Gramene" id="Kaladp0045s0261.3.v1.1">
    <property type="protein sequence ID" value="Kaladp0045s0261.3.v1.1.CDS.1"/>
    <property type="gene ID" value="Kaladp0045s0261.v1.1"/>
</dbReference>
<accession>A0A7N0ZX73</accession>
<feature type="repeat" description="PPR" evidence="3">
    <location>
        <begin position="512"/>
        <end position="546"/>
    </location>
</feature>
<dbReference type="Pfam" id="PF13812">
    <property type="entry name" value="PPR_3"/>
    <property type="match status" value="1"/>
</dbReference>
<dbReference type="EnsemblPlants" id="Kaladp0045s0261.5.v1.1">
    <property type="protein sequence ID" value="Kaladp0045s0261.5.v1.1.CDS.1"/>
    <property type="gene ID" value="Kaladp0045s0261.v1.1"/>
</dbReference>
<dbReference type="InterPro" id="IPR002885">
    <property type="entry name" value="PPR_rpt"/>
</dbReference>
<dbReference type="EnsemblPlants" id="Kaladp0045s0261.3.v1.1">
    <property type="protein sequence ID" value="Kaladp0045s0261.3.v1.1.CDS.1"/>
    <property type="gene ID" value="Kaladp0045s0261.v1.1"/>
</dbReference>